<dbReference type="InterPro" id="IPR038076">
    <property type="entry name" value="MgtE_N_sf"/>
</dbReference>
<dbReference type="PANTHER" id="PTHR43773:SF1">
    <property type="entry name" value="MAGNESIUM TRANSPORTER MGTE"/>
    <property type="match status" value="1"/>
</dbReference>
<dbReference type="SUPFAM" id="SSF158791">
    <property type="entry name" value="MgtE N-terminal domain-like"/>
    <property type="match status" value="1"/>
</dbReference>
<dbReference type="Gene3D" id="3.10.580.10">
    <property type="entry name" value="CBS-domain"/>
    <property type="match status" value="1"/>
</dbReference>
<sequence>MLFFASFLGQAVRGKTDEIIGRLDDVIVRVGDELYPPITGLVVRDRRQQFFVPASRLESFNGAIQLSSSTVSLRRFRRRDGEILLGKDVLDHQIIDISGRRIVRVNDVQLAQIERVYRLVGVDISAKALLRRLGPRSLAHRVVGRQVIDWQEAQYLVSDAPVQLKVSYDRLSEMNPVDLGRIVDALSFRESADIVAALDDETAAEILEEVSDERVADLLEGMDEERAADILEEMAPGAAADALEDLDKEVANRILASMEPEEAAEVQESLAYDEDSVGRIMQPDFVRIREGATVRDALTLLRSLEEVPDPLLAIYVVAERPAPAEDSADLPDEDRLVALRGIVRLRSLIIANPETPLAEIMEDNLPTVSPDDRAEDATRVLAEYNLLAIPVLDDAQRMIGILTVDDAMAVLLPEIWQHRQRERVFG</sequence>
<keyword evidence="1" id="KW-0129">CBS domain</keyword>
<dbReference type="AlphaFoldDB" id="A0A1A8XMB9"/>
<evidence type="ECO:0000256" key="1">
    <source>
        <dbReference type="PROSITE-ProRule" id="PRU00703"/>
    </source>
</evidence>
<dbReference type="InterPro" id="IPR000644">
    <property type="entry name" value="CBS_dom"/>
</dbReference>
<dbReference type="RefSeq" id="WP_186406787.1">
    <property type="nucleotide sequence ID" value="NZ_FLQX01000102.1"/>
</dbReference>
<feature type="domain" description="CBS" evidence="2">
    <location>
        <begin position="361"/>
        <end position="422"/>
    </location>
</feature>
<proteinExistence type="predicted"/>
<dbReference type="SMART" id="SM00924">
    <property type="entry name" value="MgtE_N"/>
    <property type="match status" value="1"/>
</dbReference>
<gene>
    <name evidence="3" type="ORF">ACCAA_270066</name>
</gene>
<evidence type="ECO:0000259" key="2">
    <source>
        <dbReference type="PROSITE" id="PS51371"/>
    </source>
</evidence>
<protein>
    <submittedName>
        <fullName evidence="3">MgtE intracellular region</fullName>
    </submittedName>
</protein>
<dbReference type="SMART" id="SM00116">
    <property type="entry name" value="CBS"/>
    <property type="match status" value="2"/>
</dbReference>
<dbReference type="GO" id="GO:0015095">
    <property type="term" value="F:magnesium ion transmembrane transporter activity"/>
    <property type="evidence" value="ECO:0007669"/>
    <property type="project" value="InterPro"/>
</dbReference>
<dbReference type="SUPFAM" id="SSF54631">
    <property type="entry name" value="CBS-domain pair"/>
    <property type="match status" value="1"/>
</dbReference>
<evidence type="ECO:0000313" key="3">
    <source>
        <dbReference type="EMBL" id="SBT05806.1"/>
    </source>
</evidence>
<accession>A0A1A8XMB9</accession>
<name>A0A1A8XMB9_9PROT</name>
<dbReference type="PROSITE" id="PS51371">
    <property type="entry name" value="CBS"/>
    <property type="match status" value="1"/>
</dbReference>
<reference evidence="3 4" key="1">
    <citation type="submission" date="2016-06" db="EMBL/GenBank/DDBJ databases">
        <authorList>
            <person name="Kjaerup R.B."/>
            <person name="Dalgaard T.S."/>
            <person name="Juul-Madsen H.R."/>
        </authorList>
    </citation>
    <scope>NUCLEOTIDE SEQUENCE [LARGE SCALE GENOMIC DNA]</scope>
    <source>
        <strain evidence="3">3</strain>
    </source>
</reference>
<evidence type="ECO:0000313" key="4">
    <source>
        <dbReference type="Proteomes" id="UP000199169"/>
    </source>
</evidence>
<dbReference type="Pfam" id="PF03448">
    <property type="entry name" value="MgtE_N"/>
    <property type="match status" value="1"/>
</dbReference>
<dbReference type="GO" id="GO:0016020">
    <property type="term" value="C:membrane"/>
    <property type="evidence" value="ECO:0007669"/>
    <property type="project" value="InterPro"/>
</dbReference>
<dbReference type="Gene3D" id="1.25.60.10">
    <property type="entry name" value="MgtE N-terminal domain-like"/>
    <property type="match status" value="1"/>
</dbReference>
<dbReference type="PANTHER" id="PTHR43773">
    <property type="entry name" value="MAGNESIUM TRANSPORTER MGTE"/>
    <property type="match status" value="1"/>
</dbReference>
<keyword evidence="4" id="KW-1185">Reference proteome</keyword>
<dbReference type="Pfam" id="PF00571">
    <property type="entry name" value="CBS"/>
    <property type="match status" value="1"/>
</dbReference>
<organism evidence="3 4">
    <name type="scientific">Candidatus Accumulibacter aalborgensis</name>
    <dbReference type="NCBI Taxonomy" id="1860102"/>
    <lineage>
        <taxon>Bacteria</taxon>
        <taxon>Pseudomonadati</taxon>
        <taxon>Pseudomonadota</taxon>
        <taxon>Betaproteobacteria</taxon>
        <taxon>Candidatus Accumulibacter</taxon>
    </lineage>
</organism>
<dbReference type="CDD" id="cd04606">
    <property type="entry name" value="CBS_pair_Mg_transporter"/>
    <property type="match status" value="1"/>
</dbReference>
<dbReference type="InterPro" id="IPR006668">
    <property type="entry name" value="Mg_transptr_MgtE_intracell_dom"/>
</dbReference>
<dbReference type="Proteomes" id="UP000199169">
    <property type="component" value="Unassembled WGS sequence"/>
</dbReference>
<dbReference type="EMBL" id="FLQX01000102">
    <property type="protein sequence ID" value="SBT05806.1"/>
    <property type="molecule type" value="Genomic_DNA"/>
</dbReference>
<dbReference type="InterPro" id="IPR046342">
    <property type="entry name" value="CBS_dom_sf"/>
</dbReference>
<dbReference type="InterPro" id="IPR006669">
    <property type="entry name" value="MgtE_transporter"/>
</dbReference>
<dbReference type="STRING" id="1860102.ACCAA_270066"/>